<evidence type="ECO:0000313" key="2">
    <source>
        <dbReference type="Proteomes" id="UP000573499"/>
    </source>
</evidence>
<dbReference type="InterPro" id="IPR002347">
    <property type="entry name" value="SDR_fam"/>
</dbReference>
<sequence length="84" mass="9361">MRSCNVTALRGNWTREENHISAIRRESGRRHEEARHAQMARERLHRLGQPEDIAALAVFLSSQTARHIPGTAIVVDGGSTSGLY</sequence>
<dbReference type="InterPro" id="IPR036291">
    <property type="entry name" value="NAD(P)-bd_dom_sf"/>
</dbReference>
<accession>A0A7W2IJD8</accession>
<dbReference type="SUPFAM" id="SSF51735">
    <property type="entry name" value="NAD(P)-binding Rossmann-fold domains"/>
    <property type="match status" value="1"/>
</dbReference>
<protein>
    <submittedName>
        <fullName evidence="1">SDR family oxidoreductase</fullName>
    </submittedName>
</protein>
<evidence type="ECO:0000313" key="1">
    <source>
        <dbReference type="EMBL" id="MBA5686161.1"/>
    </source>
</evidence>
<dbReference type="AlphaFoldDB" id="A0A7W2IJD8"/>
<name>A0A7W2IJD8_9BURK</name>
<dbReference type="Gene3D" id="3.40.50.720">
    <property type="entry name" value="NAD(P)-binding Rossmann-like Domain"/>
    <property type="match status" value="1"/>
</dbReference>
<reference evidence="1 2" key="1">
    <citation type="submission" date="2020-07" db="EMBL/GenBank/DDBJ databases">
        <title>Novel species isolated from subtropical streams in China.</title>
        <authorList>
            <person name="Lu H."/>
        </authorList>
    </citation>
    <scope>NUCLEOTIDE SEQUENCE [LARGE SCALE GENOMIC DNA]</scope>
    <source>
        <strain evidence="1 2">LX47W</strain>
    </source>
</reference>
<comment type="caution">
    <text evidence="1">The sequence shown here is derived from an EMBL/GenBank/DDBJ whole genome shotgun (WGS) entry which is preliminary data.</text>
</comment>
<dbReference type="EMBL" id="JACEZU010000002">
    <property type="protein sequence ID" value="MBA5686161.1"/>
    <property type="molecule type" value="Genomic_DNA"/>
</dbReference>
<gene>
    <name evidence="1" type="ORF">H3H39_03735</name>
</gene>
<proteinExistence type="predicted"/>
<dbReference type="Proteomes" id="UP000573499">
    <property type="component" value="Unassembled WGS sequence"/>
</dbReference>
<dbReference type="Pfam" id="PF13561">
    <property type="entry name" value="adh_short_C2"/>
    <property type="match status" value="1"/>
</dbReference>
<organism evidence="1 2">
    <name type="scientific">Rugamonas apoptosis</name>
    <dbReference type="NCBI Taxonomy" id="2758570"/>
    <lineage>
        <taxon>Bacteria</taxon>
        <taxon>Pseudomonadati</taxon>
        <taxon>Pseudomonadota</taxon>
        <taxon>Betaproteobacteria</taxon>
        <taxon>Burkholderiales</taxon>
        <taxon>Oxalobacteraceae</taxon>
        <taxon>Telluria group</taxon>
        <taxon>Rugamonas</taxon>
    </lineage>
</organism>
<keyword evidence="2" id="KW-1185">Reference proteome</keyword>